<feature type="region of interest" description="Disordered" evidence="5">
    <location>
        <begin position="160"/>
        <end position="185"/>
    </location>
</feature>
<feature type="compositionally biased region" description="Basic and acidic residues" evidence="5">
    <location>
        <begin position="162"/>
        <end position="185"/>
    </location>
</feature>
<dbReference type="PROSITE" id="PS51257">
    <property type="entry name" value="PROKAR_LIPOPROTEIN"/>
    <property type="match status" value="1"/>
</dbReference>
<reference evidence="7 8" key="1">
    <citation type="journal article" date="2019" name="PLoS ONE">
        <title>Pup mortality in New Zealand sea lions (Phocarctos hookeri) at Enderby Island, Auckland Islands, 2013-18.</title>
        <authorList>
            <person name="Michael S.A."/>
            <person name="Hayman D.T.S."/>
            <person name="Gray R."/>
            <person name="Zhang J."/>
            <person name="Rogers L."/>
            <person name="Roe W.D."/>
        </authorList>
    </citation>
    <scope>NUCLEOTIDE SEQUENCE [LARGE SCALE GENOMIC DNA]</scope>
    <source>
        <strain evidence="7 8">SM868</strain>
    </source>
</reference>
<dbReference type="CDD" id="cd09916">
    <property type="entry name" value="CpxP_like"/>
    <property type="match status" value="1"/>
</dbReference>
<name>A0A844LXQ4_9GAMM</name>
<feature type="chain" id="PRO_5032887870" evidence="6">
    <location>
        <begin position="27"/>
        <end position="185"/>
    </location>
</feature>
<evidence type="ECO:0000256" key="4">
    <source>
        <dbReference type="ARBA" id="ARBA00022764"/>
    </source>
</evidence>
<dbReference type="EMBL" id="WFKQ01000001">
    <property type="protein sequence ID" value="MUG31509.1"/>
    <property type="molecule type" value="Genomic_DNA"/>
</dbReference>
<evidence type="ECO:0000313" key="7">
    <source>
        <dbReference type="EMBL" id="MUG31509.1"/>
    </source>
</evidence>
<feature type="signal peptide" evidence="6">
    <location>
        <begin position="1"/>
        <end position="26"/>
    </location>
</feature>
<keyword evidence="4" id="KW-0574">Periplasm</keyword>
<evidence type="ECO:0000256" key="5">
    <source>
        <dbReference type="SAM" id="MobiDB-lite"/>
    </source>
</evidence>
<dbReference type="PANTHER" id="PTHR38102:SF1">
    <property type="entry name" value="PERIPLASMIC CHAPERONE SPY"/>
    <property type="match status" value="1"/>
</dbReference>
<feature type="region of interest" description="Disordered" evidence="5">
    <location>
        <begin position="30"/>
        <end position="55"/>
    </location>
</feature>
<dbReference type="RefSeq" id="WP_110816038.1">
    <property type="nucleotide sequence ID" value="NZ_WFKQ01000001.1"/>
</dbReference>
<dbReference type="GO" id="GO:0030288">
    <property type="term" value="C:outer membrane-bounded periplasmic space"/>
    <property type="evidence" value="ECO:0007669"/>
    <property type="project" value="TreeGrafter"/>
</dbReference>
<dbReference type="AlphaFoldDB" id="A0A844LXQ4"/>
<proteinExistence type="inferred from homology"/>
<dbReference type="OrthoDB" id="6658856at2"/>
<dbReference type="PIRSF" id="PIRSF034445">
    <property type="entry name" value="CpxP_Spy"/>
    <property type="match status" value="1"/>
</dbReference>
<dbReference type="Pfam" id="PF07813">
    <property type="entry name" value="LTXXQ"/>
    <property type="match status" value="1"/>
</dbReference>
<comment type="similarity">
    <text evidence="2">Belongs to the CpxP/Spy family.</text>
</comment>
<evidence type="ECO:0000313" key="8">
    <source>
        <dbReference type="Proteomes" id="UP000442109"/>
    </source>
</evidence>
<dbReference type="InterPro" id="IPR052211">
    <property type="entry name" value="Cpx_auxiliary_protein"/>
</dbReference>
<keyword evidence="3 6" id="KW-0732">Signal</keyword>
<evidence type="ECO:0000256" key="1">
    <source>
        <dbReference type="ARBA" id="ARBA00004418"/>
    </source>
</evidence>
<keyword evidence="8" id="KW-1185">Reference proteome</keyword>
<accession>A0A844LXQ4</accession>
<evidence type="ECO:0000256" key="3">
    <source>
        <dbReference type="ARBA" id="ARBA00022729"/>
    </source>
</evidence>
<sequence>MKKFVLGSVLALSGSLAMVGCTQASAVSESQANPATQMQHKQGGHGQYKGHKGGHEMGRMGKKGAGFEKLNLTEQQKAQMQALRKAQMEKRQGERAQRQAQMQQTRAQTEALINSPTINATALNTLADRQAAIAKQQFVERIQAQHAMAQILTPEQKATLKQMREERQAKFKNKAKGEHKGQTAQ</sequence>
<evidence type="ECO:0000256" key="2">
    <source>
        <dbReference type="ARBA" id="ARBA00008441"/>
    </source>
</evidence>
<comment type="subcellular location">
    <subcellularLocation>
        <location evidence="1">Periplasm</location>
    </subcellularLocation>
</comment>
<evidence type="ECO:0000256" key="6">
    <source>
        <dbReference type="SAM" id="SignalP"/>
    </source>
</evidence>
<dbReference type="GO" id="GO:0051082">
    <property type="term" value="F:unfolded protein binding"/>
    <property type="evidence" value="ECO:0007669"/>
    <property type="project" value="TreeGrafter"/>
</dbReference>
<dbReference type="Proteomes" id="UP000442109">
    <property type="component" value="Unassembled WGS sequence"/>
</dbReference>
<gene>
    <name evidence="7" type="ORF">GB996_01720</name>
</gene>
<dbReference type="InterPro" id="IPR012899">
    <property type="entry name" value="LTXXQ"/>
</dbReference>
<protein>
    <submittedName>
        <fullName evidence="7">Periplasmic heavy metal sensor</fullName>
    </submittedName>
</protein>
<dbReference type="Gene3D" id="1.20.120.1490">
    <property type="match status" value="1"/>
</dbReference>
<comment type="caution">
    <text evidence="7">The sequence shown here is derived from an EMBL/GenBank/DDBJ whole genome shotgun (WGS) entry which is preliminary data.</text>
</comment>
<organism evidence="7 8">
    <name type="scientific">Psychrobacter sanguinis</name>
    <dbReference type="NCBI Taxonomy" id="861445"/>
    <lineage>
        <taxon>Bacteria</taxon>
        <taxon>Pseudomonadati</taxon>
        <taxon>Pseudomonadota</taxon>
        <taxon>Gammaproteobacteria</taxon>
        <taxon>Moraxellales</taxon>
        <taxon>Moraxellaceae</taxon>
        <taxon>Psychrobacter</taxon>
    </lineage>
</organism>
<dbReference type="PANTHER" id="PTHR38102">
    <property type="entry name" value="PERIPLASMIC CHAPERONE SPY"/>
    <property type="match status" value="1"/>
</dbReference>